<proteinExistence type="predicted"/>
<gene>
    <name evidence="1" type="ORF">IFO69_19640</name>
</gene>
<accession>A0ABR9AQK0</accession>
<dbReference type="EMBL" id="JACYTQ010000009">
    <property type="protein sequence ID" value="MBD8490975.1"/>
    <property type="molecule type" value="Genomic_DNA"/>
</dbReference>
<keyword evidence="2" id="KW-1185">Reference proteome</keyword>
<evidence type="ECO:0000313" key="2">
    <source>
        <dbReference type="Proteomes" id="UP000647133"/>
    </source>
</evidence>
<reference evidence="1 2" key="1">
    <citation type="submission" date="2020-09" db="EMBL/GenBank/DDBJ databases">
        <title>Echinicola sp. CAU 1574 isolated from sand of Sido Beach.</title>
        <authorList>
            <person name="Kim W."/>
        </authorList>
    </citation>
    <scope>NUCLEOTIDE SEQUENCE [LARGE SCALE GENOMIC DNA]</scope>
    <source>
        <strain evidence="1 2">CAU 1574</strain>
    </source>
</reference>
<dbReference type="RefSeq" id="WP_192011849.1">
    <property type="nucleotide sequence ID" value="NZ_JACYTQ010000009.1"/>
</dbReference>
<sequence length="84" mass="9342">MTSHGKGYGGSLGSCNNQEPWMSFMPSGVNSSRRAMFSSHSNGEKLCLVTYAGLAIDHFSNISVFLKEVDYQRQKGIIFFSERI</sequence>
<organism evidence="1 2">
    <name type="scientific">Echinicola arenosa</name>
    <dbReference type="NCBI Taxonomy" id="2774144"/>
    <lineage>
        <taxon>Bacteria</taxon>
        <taxon>Pseudomonadati</taxon>
        <taxon>Bacteroidota</taxon>
        <taxon>Cytophagia</taxon>
        <taxon>Cytophagales</taxon>
        <taxon>Cyclobacteriaceae</taxon>
        <taxon>Echinicola</taxon>
    </lineage>
</organism>
<dbReference type="Proteomes" id="UP000647133">
    <property type="component" value="Unassembled WGS sequence"/>
</dbReference>
<evidence type="ECO:0000313" key="1">
    <source>
        <dbReference type="EMBL" id="MBD8490975.1"/>
    </source>
</evidence>
<comment type="caution">
    <text evidence="1">The sequence shown here is derived from an EMBL/GenBank/DDBJ whole genome shotgun (WGS) entry which is preliminary data.</text>
</comment>
<protein>
    <submittedName>
        <fullName evidence="1">Uncharacterized protein</fullName>
    </submittedName>
</protein>
<name>A0ABR9AQK0_9BACT</name>